<dbReference type="RefSeq" id="XP_056754949.1">
    <property type="nucleotide sequence ID" value="XM_056895201.1"/>
</dbReference>
<reference evidence="1" key="1">
    <citation type="journal article" date="2023" name="IMA Fungus">
        <title>Comparative genomic study of the Penicillium genus elucidates a diverse pangenome and 15 lateral gene transfer events.</title>
        <authorList>
            <person name="Petersen C."/>
            <person name="Sorensen T."/>
            <person name="Nielsen M.R."/>
            <person name="Sondergaard T.E."/>
            <person name="Sorensen J.L."/>
            <person name="Fitzpatrick D.A."/>
            <person name="Frisvad J.C."/>
            <person name="Nielsen K.L."/>
        </authorList>
    </citation>
    <scope>NUCLEOTIDE SEQUENCE</scope>
    <source>
        <strain evidence="1">IBT 12815</strain>
    </source>
</reference>
<dbReference type="Proteomes" id="UP001213799">
    <property type="component" value="Unassembled WGS sequence"/>
</dbReference>
<dbReference type="AlphaFoldDB" id="A0AAD6EAY3"/>
<protein>
    <submittedName>
        <fullName evidence="1">Uncharacterized protein</fullName>
    </submittedName>
</protein>
<gene>
    <name evidence="1" type="ORF">N7537_004143</name>
</gene>
<accession>A0AAD6EAY3</accession>
<proteinExistence type="predicted"/>
<organism evidence="1 2">
    <name type="scientific">Penicillium hordei</name>
    <dbReference type="NCBI Taxonomy" id="40994"/>
    <lineage>
        <taxon>Eukaryota</taxon>
        <taxon>Fungi</taxon>
        <taxon>Dikarya</taxon>
        <taxon>Ascomycota</taxon>
        <taxon>Pezizomycotina</taxon>
        <taxon>Eurotiomycetes</taxon>
        <taxon>Eurotiomycetidae</taxon>
        <taxon>Eurotiales</taxon>
        <taxon>Aspergillaceae</taxon>
        <taxon>Penicillium</taxon>
    </lineage>
</organism>
<evidence type="ECO:0000313" key="2">
    <source>
        <dbReference type="Proteomes" id="UP001213799"/>
    </source>
</evidence>
<evidence type="ECO:0000313" key="1">
    <source>
        <dbReference type="EMBL" id="KAJ5607524.1"/>
    </source>
</evidence>
<dbReference type="EMBL" id="JAQJAE010000002">
    <property type="protein sequence ID" value="KAJ5607524.1"/>
    <property type="molecule type" value="Genomic_DNA"/>
</dbReference>
<dbReference type="GeneID" id="81585443"/>
<comment type="caution">
    <text evidence="1">The sequence shown here is derived from an EMBL/GenBank/DDBJ whole genome shotgun (WGS) entry which is preliminary data.</text>
</comment>
<keyword evidence="2" id="KW-1185">Reference proteome</keyword>
<reference evidence="1" key="2">
    <citation type="submission" date="2023-01" db="EMBL/GenBank/DDBJ databases">
        <authorList>
            <person name="Petersen C."/>
        </authorList>
    </citation>
    <scope>NUCLEOTIDE SEQUENCE</scope>
    <source>
        <strain evidence="1">IBT 12815</strain>
    </source>
</reference>
<sequence length="633" mass="71012">MGETIMTDQYAHPLVCQNFDWWEDVENEIAMQIKAVSPSPSTAPKLENEYACLLVRQQFDWREDVENNTVMKTKFIPSTSSVPITTPKMDDKYARLPAREHFNWWEEVENGITKNTKVLAVDTNIPLTDTEHLATACTGPASASASSNLDDKYAQPSVREYRDPLDDNNITVDTEDLAVISTRPTTAGNLNDNSAQLLSEHDNWPYDTTNDIAIDNEDLAVQNELLSTMNSPTSEHENWPEDTESDIFMGTEDLAANSELHATANDPVTAVELGDTYAQISHPETSNLAHDIEITLAIDHRLEINTVTTVSNEFIDEYEYRALIGRGDPVIHHWNWFGWPVYGPTTTSPVVSLAFMQAEPKVPQGRDRLRVVSIMNRAIHQIDPVILRVNRGNEAVLQMHGSALIEACNDHTYNHYSLHGNWMNDDFAMRRMIVPDVSGKPLLHAISDGQFAIGNGIFENGPLLSRNEWMDWQDQLVAATKEPSRSPRKMTWKPLPSNLKVMSMAYEQLPLIQILTYSFVPLEILSNVIQKAGVVPKKMVPTSISSPIGIMETVTRKAWSGRKSIPDTHLAIRPGIMGDLIKKAWATACDSLRKSFVFPLVIIGAILKKSWPMIKAVFNAHKVLFEILSMLSN</sequence>
<name>A0AAD6EAY3_9EURO</name>